<keyword evidence="2" id="KW-1133">Transmembrane helix</keyword>
<proteinExistence type="predicted"/>
<protein>
    <recommendedName>
        <fullName evidence="4">Transmembrane protein</fullName>
    </recommendedName>
</protein>
<evidence type="ECO:0008006" key="4">
    <source>
        <dbReference type="Google" id="ProtNLM"/>
    </source>
</evidence>
<keyword evidence="2" id="KW-0812">Transmembrane</keyword>
<evidence type="ECO:0000313" key="3">
    <source>
        <dbReference type="EMBL" id="CDW47966.1"/>
    </source>
</evidence>
<keyword evidence="2" id="KW-0472">Membrane</keyword>
<feature type="compositionally biased region" description="Basic residues" evidence="1">
    <location>
        <begin position="266"/>
        <end position="280"/>
    </location>
</feature>
<reference evidence="3" key="1">
    <citation type="submission" date="2014-05" db="EMBL/GenBank/DDBJ databases">
        <authorList>
            <person name="Chronopoulou M."/>
        </authorList>
    </citation>
    <scope>NUCLEOTIDE SEQUENCE</scope>
    <source>
        <tissue evidence="3">Whole organism</tissue>
    </source>
</reference>
<evidence type="ECO:0000256" key="1">
    <source>
        <dbReference type="SAM" id="MobiDB-lite"/>
    </source>
</evidence>
<dbReference type="EMBL" id="HACA01030605">
    <property type="protein sequence ID" value="CDW47966.1"/>
    <property type="molecule type" value="Transcribed_RNA"/>
</dbReference>
<accession>A0A0K2VDH6</accession>
<evidence type="ECO:0000256" key="2">
    <source>
        <dbReference type="SAM" id="Phobius"/>
    </source>
</evidence>
<feature type="transmembrane region" description="Helical" evidence="2">
    <location>
        <begin position="111"/>
        <end position="131"/>
    </location>
</feature>
<name>A0A0K2VDH6_LEPSM</name>
<organism evidence="3">
    <name type="scientific">Lepeophtheirus salmonis</name>
    <name type="common">Salmon louse</name>
    <name type="synonym">Caligus salmonis</name>
    <dbReference type="NCBI Taxonomy" id="72036"/>
    <lineage>
        <taxon>Eukaryota</taxon>
        <taxon>Metazoa</taxon>
        <taxon>Ecdysozoa</taxon>
        <taxon>Arthropoda</taxon>
        <taxon>Crustacea</taxon>
        <taxon>Multicrustacea</taxon>
        <taxon>Hexanauplia</taxon>
        <taxon>Copepoda</taxon>
        <taxon>Siphonostomatoida</taxon>
        <taxon>Caligidae</taxon>
        <taxon>Lepeophtheirus</taxon>
    </lineage>
</organism>
<feature type="transmembrane region" description="Helical" evidence="2">
    <location>
        <begin position="30"/>
        <end position="50"/>
    </location>
</feature>
<feature type="region of interest" description="Disordered" evidence="1">
    <location>
        <begin position="251"/>
        <end position="290"/>
    </location>
</feature>
<feature type="transmembrane region" description="Helical" evidence="2">
    <location>
        <begin position="71"/>
        <end position="91"/>
    </location>
</feature>
<feature type="compositionally biased region" description="Polar residues" evidence="1">
    <location>
        <begin position="205"/>
        <end position="220"/>
    </location>
</feature>
<sequence length="290" mass="31593">MSMTFKNKDELLDYWDKAYEKMEGFVSKHYQNGIACFLPVVIIVILIVVLSLLPQVQKFLKLAVSNIRNQLYFAAGALTISALCGGGIGTYCHSTYSTGCNSRIGKLTASGISTGVAVIIASTIGGLTLAISKKTEPNRATQGQPRLNYSAQTQRQRVNCPQNRTIYQEPIETPPDLTNQMPPAPYNAHLQNNSSNDLSDCPITTPESQEVVSQNPSECQLENKGPTDAEVSPSMMEKPKTLVNIPKNTELPSTVAGKRNTQGTAIKRRNRGTSRISSRKSKGELSATIE</sequence>
<dbReference type="AlphaFoldDB" id="A0A0K2VDH6"/>
<feature type="region of interest" description="Disordered" evidence="1">
    <location>
        <begin position="203"/>
        <end position="234"/>
    </location>
</feature>